<feature type="disulfide bond" evidence="5">
    <location>
        <begin position="120"/>
        <end position="130"/>
    </location>
</feature>
<feature type="signal peptide" evidence="6">
    <location>
        <begin position="1"/>
        <end position="19"/>
    </location>
</feature>
<evidence type="ECO:0000313" key="8">
    <source>
        <dbReference type="EMBL" id="POI20454.1"/>
    </source>
</evidence>
<dbReference type="Pfam" id="PF00530">
    <property type="entry name" value="SRCR"/>
    <property type="match status" value="2"/>
</dbReference>
<keyword evidence="4" id="KW-0325">Glycoprotein</keyword>
<accession>A0A2P4S8K6</accession>
<dbReference type="SMART" id="SM00202">
    <property type="entry name" value="SR"/>
    <property type="match status" value="1"/>
</dbReference>
<dbReference type="EMBL" id="PPHD01083182">
    <property type="protein sequence ID" value="POI20454.1"/>
    <property type="molecule type" value="Genomic_DNA"/>
</dbReference>
<dbReference type="SUPFAM" id="SSF56487">
    <property type="entry name" value="SRCR-like"/>
    <property type="match status" value="2"/>
</dbReference>
<dbReference type="InterPro" id="IPR001190">
    <property type="entry name" value="SRCR"/>
</dbReference>
<dbReference type="PANTHER" id="PTHR48071">
    <property type="entry name" value="SRCR DOMAIN-CONTAINING PROTEIN"/>
    <property type="match status" value="1"/>
</dbReference>
<comment type="caution">
    <text evidence="5">Lacks conserved residue(s) required for the propagation of feature annotation.</text>
</comment>
<keyword evidence="1 6" id="KW-0732">Signal</keyword>
<sequence length="201" mass="21117">MTVLSRLGAVLNKLVLCWADWCCAGQAGAALGRPCSSPCFTLLLSPAVPARLSGSNSPCQGRVELLQDGTWASICAVGWDLAAAHVLCRQLGCGRPRAVPVPCSPSIAEGNVVGLRQVLCAGQELDLEHCKLQPGDAASCPSNHVAAVNCEEPFRLRLADGPRRCAGRLEVQRAGHWGTVCDDGWSRANMAVVCQELGCGE</sequence>
<dbReference type="InterPro" id="IPR036772">
    <property type="entry name" value="SRCR-like_dom_sf"/>
</dbReference>
<proteinExistence type="predicted"/>
<evidence type="ECO:0000313" key="9">
    <source>
        <dbReference type="Proteomes" id="UP000237246"/>
    </source>
</evidence>
<gene>
    <name evidence="8" type="ORF">CIB84_015801</name>
</gene>
<evidence type="ECO:0000256" key="6">
    <source>
        <dbReference type="SAM" id="SignalP"/>
    </source>
</evidence>
<evidence type="ECO:0000256" key="4">
    <source>
        <dbReference type="ARBA" id="ARBA00023180"/>
    </source>
</evidence>
<evidence type="ECO:0000256" key="5">
    <source>
        <dbReference type="PROSITE-ProRule" id="PRU00196"/>
    </source>
</evidence>
<evidence type="ECO:0000256" key="3">
    <source>
        <dbReference type="ARBA" id="ARBA00023157"/>
    </source>
</evidence>
<reference evidence="8 9" key="1">
    <citation type="submission" date="2018-01" db="EMBL/GenBank/DDBJ databases">
        <title>Comparison of the Chinese Bamboo Partridge and Red Junglefowl genome sequences highlights the importance of demography in genome evolution.</title>
        <authorList>
            <person name="Tiley G.P."/>
            <person name="Kimball R.T."/>
            <person name="Braun E.L."/>
            <person name="Burleigh J.G."/>
        </authorList>
    </citation>
    <scope>NUCLEOTIDE SEQUENCE [LARGE SCALE GENOMIC DNA]</scope>
    <source>
        <strain evidence="8">RTK389</strain>
        <tissue evidence="8">Blood</tissue>
    </source>
</reference>
<dbReference type="PROSITE" id="PS00420">
    <property type="entry name" value="SRCR_1"/>
    <property type="match status" value="1"/>
</dbReference>
<dbReference type="Gene3D" id="3.10.250.10">
    <property type="entry name" value="SRCR-like domain"/>
    <property type="match status" value="2"/>
</dbReference>
<evidence type="ECO:0000256" key="1">
    <source>
        <dbReference type="ARBA" id="ARBA00022729"/>
    </source>
</evidence>
<dbReference type="OrthoDB" id="536948at2759"/>
<organism evidence="8 9">
    <name type="scientific">Bambusicola thoracicus</name>
    <name type="common">Chinese bamboo-partridge</name>
    <name type="synonym">Perdix thoracica</name>
    <dbReference type="NCBI Taxonomy" id="9083"/>
    <lineage>
        <taxon>Eukaryota</taxon>
        <taxon>Metazoa</taxon>
        <taxon>Chordata</taxon>
        <taxon>Craniata</taxon>
        <taxon>Vertebrata</taxon>
        <taxon>Euteleostomi</taxon>
        <taxon>Archelosauria</taxon>
        <taxon>Archosauria</taxon>
        <taxon>Dinosauria</taxon>
        <taxon>Saurischia</taxon>
        <taxon>Theropoda</taxon>
        <taxon>Coelurosauria</taxon>
        <taxon>Aves</taxon>
        <taxon>Neognathae</taxon>
        <taxon>Galloanserae</taxon>
        <taxon>Galliformes</taxon>
        <taxon>Phasianidae</taxon>
        <taxon>Perdicinae</taxon>
        <taxon>Bambusicola</taxon>
    </lineage>
</organism>
<protein>
    <recommendedName>
        <fullName evidence="7">SRCR domain-containing protein</fullName>
    </recommendedName>
</protein>
<evidence type="ECO:0000256" key="2">
    <source>
        <dbReference type="ARBA" id="ARBA00022737"/>
    </source>
</evidence>
<dbReference type="GO" id="GO:0016020">
    <property type="term" value="C:membrane"/>
    <property type="evidence" value="ECO:0007669"/>
    <property type="project" value="InterPro"/>
</dbReference>
<name>A0A2P4S8K6_BAMTH</name>
<keyword evidence="9" id="KW-1185">Reference proteome</keyword>
<keyword evidence="3 5" id="KW-1015">Disulfide bond</keyword>
<feature type="chain" id="PRO_5015146076" description="SRCR domain-containing protein" evidence="6">
    <location>
        <begin position="20"/>
        <end position="201"/>
    </location>
</feature>
<dbReference type="PROSITE" id="PS50287">
    <property type="entry name" value="SRCR_2"/>
    <property type="match status" value="2"/>
</dbReference>
<feature type="domain" description="SRCR" evidence="7">
    <location>
        <begin position="50"/>
        <end position="151"/>
    </location>
</feature>
<feature type="non-terminal residue" evidence="8">
    <location>
        <position position="201"/>
    </location>
</feature>
<keyword evidence="2" id="KW-0677">Repeat</keyword>
<dbReference type="FunFam" id="3.10.250.10:FF:000004">
    <property type="entry name" value="Scavenger receptor cysteine-rich type 1 protein M130"/>
    <property type="match status" value="1"/>
</dbReference>
<comment type="caution">
    <text evidence="8">The sequence shown here is derived from an EMBL/GenBank/DDBJ whole genome shotgun (WGS) entry which is preliminary data.</text>
</comment>
<dbReference type="AlphaFoldDB" id="A0A2P4S8K6"/>
<dbReference type="PRINTS" id="PR00258">
    <property type="entry name" value="SPERACTRCPTR"/>
</dbReference>
<dbReference type="PANTHER" id="PTHR48071:SF18">
    <property type="entry name" value="DELETED IN MALIGNANT BRAIN TUMORS 1 PROTEIN-RELATED"/>
    <property type="match status" value="1"/>
</dbReference>
<feature type="domain" description="SRCR" evidence="7">
    <location>
        <begin position="156"/>
        <end position="201"/>
    </location>
</feature>
<dbReference type="Proteomes" id="UP000237246">
    <property type="component" value="Unassembled WGS sequence"/>
</dbReference>
<evidence type="ECO:0000259" key="7">
    <source>
        <dbReference type="PROSITE" id="PS50287"/>
    </source>
</evidence>